<dbReference type="Gene3D" id="3.40.50.12780">
    <property type="entry name" value="N-terminal domain of ligase-like"/>
    <property type="match status" value="1"/>
</dbReference>
<dbReference type="NCBIfam" id="NF047394">
    <property type="entry name" value="AcylCoAsynMbcS"/>
    <property type="match status" value="1"/>
</dbReference>
<reference evidence="7 8" key="1">
    <citation type="submission" date="2018-05" db="EMBL/GenBank/DDBJ databases">
        <title>Freshwater and sediment microbial communities from various areas in North America, analyzing microbe dynamics in response to fracking.</title>
        <authorList>
            <person name="Lamendella R."/>
        </authorList>
    </citation>
    <scope>NUCLEOTIDE SEQUENCE [LARGE SCALE GENOMIC DNA]</scope>
    <source>
        <strain evidence="7 8">15_TX</strain>
    </source>
</reference>
<dbReference type="AlphaFoldDB" id="A0A2V2ZQ24"/>
<dbReference type="InterPro" id="IPR025110">
    <property type="entry name" value="AMP-bd_C"/>
</dbReference>
<dbReference type="CDD" id="cd05972">
    <property type="entry name" value="MACS_like"/>
    <property type="match status" value="1"/>
</dbReference>
<comment type="caution">
    <text evidence="7">The sequence shown here is derived from an EMBL/GenBank/DDBJ whole genome shotgun (WGS) entry which is preliminary data.</text>
</comment>
<feature type="domain" description="AMP-binding enzyme C-terminal" evidence="6">
    <location>
        <begin position="432"/>
        <end position="511"/>
    </location>
</feature>
<name>A0A2V2ZQ24_9BACI</name>
<evidence type="ECO:0000259" key="6">
    <source>
        <dbReference type="Pfam" id="PF13193"/>
    </source>
</evidence>
<dbReference type="OrthoDB" id="9778383at2"/>
<dbReference type="EMBL" id="QGTW01000011">
    <property type="protein sequence ID" value="PWW26134.1"/>
    <property type="molecule type" value="Genomic_DNA"/>
</dbReference>
<evidence type="ECO:0000256" key="4">
    <source>
        <dbReference type="ARBA" id="ARBA00022840"/>
    </source>
</evidence>
<proteinExistence type="inferred from homology"/>
<dbReference type="GO" id="GO:0005524">
    <property type="term" value="F:ATP binding"/>
    <property type="evidence" value="ECO:0007669"/>
    <property type="project" value="UniProtKB-KW"/>
</dbReference>
<dbReference type="SUPFAM" id="SSF56801">
    <property type="entry name" value="Acetyl-CoA synthetase-like"/>
    <property type="match status" value="1"/>
</dbReference>
<comment type="similarity">
    <text evidence="1">Belongs to the ATP-dependent AMP-binding enzyme family.</text>
</comment>
<dbReference type="GO" id="GO:0006637">
    <property type="term" value="P:acyl-CoA metabolic process"/>
    <property type="evidence" value="ECO:0007669"/>
    <property type="project" value="TreeGrafter"/>
</dbReference>
<keyword evidence="4" id="KW-0067">ATP-binding</keyword>
<sequence length="529" mass="59352">MKREDLIAPEKYNLVSEMERYAEDKDKLAIKWENEQGEKKEVTYRELLRNANKIGNVFLGNGLQKGDVILIIVPRLIEAYQVYIASLKAGIVVIPSSEMLRTKDLQYRINHGDVKGIVSYYPYVDQFKDIKEAGSIPKFVIGGQAEGWIQLDEAMNEASDELPLADTTRDDMAFLSYTSGTTGNPKGVVHTHGWAFAHLKTAAPNWLCIEEGDTVWATAGPGWQKWIWSPFLSVLGSGATGLVYNGKFEPKKYLQLLEDYKVNVLCCTPTEYRLMAKVDNIHEYKLPELHSAVSAGEPLNREVIDTFKKHFNVNVRDGYGQTENTLLVGITKDMELKAGSMGKPTPGNRVEIVNEDGEVCAVGEVGDIAVHVETPALFKNYYKDPERTVMQFRGDYYITGDKAKKDEDGYFWFEGRGDDIIISSGYTIGPFEVEDALVKHPYVAECAVVGSPDELRGNIVKAFVVLREGVDQNDPNLVSVLQEHVKELTAPYKYPRKIEFLTELPKTTSGKIMRVELRKKEAETASAQN</sequence>
<dbReference type="GO" id="GO:0006633">
    <property type="term" value="P:fatty acid biosynthetic process"/>
    <property type="evidence" value="ECO:0007669"/>
    <property type="project" value="TreeGrafter"/>
</dbReference>
<protein>
    <submittedName>
        <fullName evidence="7">Acetyl-CoA synthetase</fullName>
    </submittedName>
</protein>
<dbReference type="Pfam" id="PF13193">
    <property type="entry name" value="AMP-binding_C"/>
    <property type="match status" value="1"/>
</dbReference>
<gene>
    <name evidence="7" type="ORF">DFO73_11171</name>
</gene>
<evidence type="ECO:0000313" key="8">
    <source>
        <dbReference type="Proteomes" id="UP000247150"/>
    </source>
</evidence>
<organism evidence="7 8">
    <name type="scientific">Cytobacillus oceanisediminis</name>
    <dbReference type="NCBI Taxonomy" id="665099"/>
    <lineage>
        <taxon>Bacteria</taxon>
        <taxon>Bacillati</taxon>
        <taxon>Bacillota</taxon>
        <taxon>Bacilli</taxon>
        <taxon>Bacillales</taxon>
        <taxon>Bacillaceae</taxon>
        <taxon>Cytobacillus</taxon>
    </lineage>
</organism>
<dbReference type="InterPro" id="IPR000873">
    <property type="entry name" value="AMP-dep_synth/lig_dom"/>
</dbReference>
<dbReference type="Proteomes" id="UP000247150">
    <property type="component" value="Unassembled WGS sequence"/>
</dbReference>
<dbReference type="Pfam" id="PF00501">
    <property type="entry name" value="AMP-binding"/>
    <property type="match status" value="1"/>
</dbReference>
<evidence type="ECO:0000259" key="5">
    <source>
        <dbReference type="Pfam" id="PF00501"/>
    </source>
</evidence>
<dbReference type="GO" id="GO:0015645">
    <property type="term" value="F:fatty acid ligase activity"/>
    <property type="evidence" value="ECO:0007669"/>
    <property type="project" value="TreeGrafter"/>
</dbReference>
<dbReference type="PANTHER" id="PTHR43605">
    <property type="entry name" value="ACYL-COENZYME A SYNTHETASE"/>
    <property type="match status" value="1"/>
</dbReference>
<dbReference type="InterPro" id="IPR051087">
    <property type="entry name" value="Mitochondrial_ACSM"/>
</dbReference>
<dbReference type="GO" id="GO:0016405">
    <property type="term" value="F:CoA-ligase activity"/>
    <property type="evidence" value="ECO:0007669"/>
    <property type="project" value="UniProtKB-ARBA"/>
</dbReference>
<keyword evidence="2" id="KW-0436">Ligase</keyword>
<feature type="domain" description="AMP-dependent synthetase/ligase" evidence="5">
    <location>
        <begin position="22"/>
        <end position="382"/>
    </location>
</feature>
<dbReference type="PROSITE" id="PS00455">
    <property type="entry name" value="AMP_BINDING"/>
    <property type="match status" value="1"/>
</dbReference>
<evidence type="ECO:0000313" key="7">
    <source>
        <dbReference type="EMBL" id="PWW26134.1"/>
    </source>
</evidence>
<dbReference type="InterPro" id="IPR045851">
    <property type="entry name" value="AMP-bd_C_sf"/>
</dbReference>
<evidence type="ECO:0000256" key="1">
    <source>
        <dbReference type="ARBA" id="ARBA00006432"/>
    </source>
</evidence>
<accession>A0A2V2ZQ24</accession>
<dbReference type="InterPro" id="IPR020845">
    <property type="entry name" value="AMP-binding_CS"/>
</dbReference>
<keyword evidence="3" id="KW-0547">Nucleotide-binding</keyword>
<dbReference type="FunFam" id="3.30.300.30:FF:000005">
    <property type="entry name" value="Acyl-coenzyme A synthetase ACSM5, mitochondrial"/>
    <property type="match status" value="1"/>
</dbReference>
<dbReference type="RefSeq" id="WP_110066302.1">
    <property type="nucleotide sequence ID" value="NZ_QGTW01000011.1"/>
</dbReference>
<dbReference type="PANTHER" id="PTHR43605:SF10">
    <property type="entry name" value="ACYL-COA SYNTHETASE MEDIUM CHAIN FAMILY MEMBER 3"/>
    <property type="match status" value="1"/>
</dbReference>
<dbReference type="InterPro" id="IPR042099">
    <property type="entry name" value="ANL_N_sf"/>
</dbReference>
<dbReference type="GO" id="GO:0004321">
    <property type="term" value="F:fatty-acyl-CoA synthase activity"/>
    <property type="evidence" value="ECO:0007669"/>
    <property type="project" value="TreeGrafter"/>
</dbReference>
<dbReference type="Gene3D" id="3.30.300.30">
    <property type="match status" value="1"/>
</dbReference>
<evidence type="ECO:0000256" key="2">
    <source>
        <dbReference type="ARBA" id="ARBA00022598"/>
    </source>
</evidence>
<evidence type="ECO:0000256" key="3">
    <source>
        <dbReference type="ARBA" id="ARBA00022741"/>
    </source>
</evidence>